<evidence type="ECO:0008006" key="5">
    <source>
        <dbReference type="Google" id="ProtNLM"/>
    </source>
</evidence>
<comment type="caution">
    <text evidence="3">The sequence shown here is derived from an EMBL/GenBank/DDBJ whole genome shotgun (WGS) entry which is preliminary data.</text>
</comment>
<dbReference type="PANTHER" id="PTHR13582">
    <property type="entry name" value="M-PHASE PHOSPHOPROTEIN 6"/>
    <property type="match status" value="1"/>
</dbReference>
<accession>A0A8S1CXH4</accession>
<proteinExistence type="predicted"/>
<feature type="region of interest" description="Disordered" evidence="2">
    <location>
        <begin position="138"/>
        <end position="160"/>
    </location>
</feature>
<dbReference type="Pfam" id="PF10175">
    <property type="entry name" value="MPP6"/>
    <property type="match status" value="1"/>
</dbReference>
<evidence type="ECO:0000313" key="4">
    <source>
        <dbReference type="Proteomes" id="UP000494165"/>
    </source>
</evidence>
<feature type="compositionally biased region" description="Basic and acidic residues" evidence="2">
    <location>
        <begin position="20"/>
        <end position="41"/>
    </location>
</feature>
<protein>
    <recommendedName>
        <fullName evidence="5">M-phase phosphoprotein 6</fullName>
    </recommendedName>
</protein>
<dbReference type="GO" id="GO:0000460">
    <property type="term" value="P:maturation of 5.8S rRNA"/>
    <property type="evidence" value="ECO:0007669"/>
    <property type="project" value="TreeGrafter"/>
</dbReference>
<evidence type="ECO:0000256" key="2">
    <source>
        <dbReference type="SAM" id="MobiDB-lite"/>
    </source>
</evidence>
<reference evidence="3 4" key="1">
    <citation type="submission" date="2020-04" db="EMBL/GenBank/DDBJ databases">
        <authorList>
            <person name="Alioto T."/>
            <person name="Alioto T."/>
            <person name="Gomez Garrido J."/>
        </authorList>
    </citation>
    <scope>NUCLEOTIDE SEQUENCE [LARGE SCALE GENOMIC DNA]</scope>
</reference>
<evidence type="ECO:0000313" key="3">
    <source>
        <dbReference type="EMBL" id="CAB3374582.1"/>
    </source>
</evidence>
<keyword evidence="4" id="KW-1185">Reference proteome</keyword>
<feature type="region of interest" description="Disordered" evidence="2">
    <location>
        <begin position="20"/>
        <end position="42"/>
    </location>
</feature>
<dbReference type="AlphaFoldDB" id="A0A8S1CXH4"/>
<dbReference type="Proteomes" id="UP000494165">
    <property type="component" value="Unassembled WGS sequence"/>
</dbReference>
<dbReference type="PANTHER" id="PTHR13582:SF0">
    <property type="entry name" value="M-PHASE PHOSPHOPROTEIN 6"/>
    <property type="match status" value="1"/>
</dbReference>
<gene>
    <name evidence="3" type="ORF">CLODIP_2_CD06403</name>
</gene>
<dbReference type="OrthoDB" id="20403at2759"/>
<evidence type="ECO:0000256" key="1">
    <source>
        <dbReference type="SAM" id="Coils"/>
    </source>
</evidence>
<sequence>MGPVKKKKFQLPKSLLEMKFMKKTKEQEEKRREDEDRKEMFSSEITDLMVSEGQRYVEEPSLVPLLNLREGRFSYHGFNKEIEQIMQAEESAKRDAEQMRLDAMKQEQEEKCVMDEDMALRMASLSKSVGLRFMNKRQRSEALSQDNPYKKVRKVDNKND</sequence>
<organism evidence="3 4">
    <name type="scientific">Cloeon dipterum</name>
    <dbReference type="NCBI Taxonomy" id="197152"/>
    <lineage>
        <taxon>Eukaryota</taxon>
        <taxon>Metazoa</taxon>
        <taxon>Ecdysozoa</taxon>
        <taxon>Arthropoda</taxon>
        <taxon>Hexapoda</taxon>
        <taxon>Insecta</taxon>
        <taxon>Pterygota</taxon>
        <taxon>Palaeoptera</taxon>
        <taxon>Ephemeroptera</taxon>
        <taxon>Pisciforma</taxon>
        <taxon>Baetidae</taxon>
        <taxon>Cloeon</taxon>
    </lineage>
</organism>
<dbReference type="InterPro" id="IPR019324">
    <property type="entry name" value="MPP6"/>
</dbReference>
<name>A0A8S1CXH4_9INSE</name>
<dbReference type="EMBL" id="CADEPI010000100">
    <property type="protein sequence ID" value="CAB3374582.1"/>
    <property type="molecule type" value="Genomic_DNA"/>
</dbReference>
<feature type="coiled-coil region" evidence="1">
    <location>
        <begin position="79"/>
        <end position="109"/>
    </location>
</feature>
<keyword evidence="1" id="KW-0175">Coiled coil</keyword>